<dbReference type="PANTHER" id="PTHR48111">
    <property type="entry name" value="REGULATOR OF RPOS"/>
    <property type="match status" value="1"/>
</dbReference>
<evidence type="ECO:0000256" key="5">
    <source>
        <dbReference type="ARBA" id="ARBA00023015"/>
    </source>
</evidence>
<feature type="DNA-binding region" description="OmpR/PhoB-type" evidence="9">
    <location>
        <begin position="127"/>
        <end position="233"/>
    </location>
</feature>
<comment type="subcellular location">
    <subcellularLocation>
        <location evidence="1">Cytoplasm</location>
    </subcellularLocation>
</comment>
<dbReference type="GO" id="GO:0032993">
    <property type="term" value="C:protein-DNA complex"/>
    <property type="evidence" value="ECO:0007669"/>
    <property type="project" value="TreeGrafter"/>
</dbReference>
<keyword evidence="4" id="KW-0902">Two-component regulatory system</keyword>
<proteinExistence type="predicted"/>
<dbReference type="InterPro" id="IPR036388">
    <property type="entry name" value="WH-like_DNA-bd_sf"/>
</dbReference>
<dbReference type="RefSeq" id="WP_212518247.1">
    <property type="nucleotide sequence ID" value="NZ_JAGSOH010000028.1"/>
</dbReference>
<dbReference type="PANTHER" id="PTHR48111:SF50">
    <property type="entry name" value="KDP OPERON TRANSCRIPTIONAL REGULATORY PROTEIN KDPE"/>
    <property type="match status" value="1"/>
</dbReference>
<comment type="caution">
    <text evidence="12">The sequence shown here is derived from an EMBL/GenBank/DDBJ whole genome shotgun (WGS) entry which is preliminary data.</text>
</comment>
<dbReference type="SUPFAM" id="SSF52172">
    <property type="entry name" value="CheY-like"/>
    <property type="match status" value="1"/>
</dbReference>
<dbReference type="SMART" id="SM00448">
    <property type="entry name" value="REC"/>
    <property type="match status" value="1"/>
</dbReference>
<dbReference type="GO" id="GO:0000156">
    <property type="term" value="F:phosphorelay response regulator activity"/>
    <property type="evidence" value="ECO:0007669"/>
    <property type="project" value="TreeGrafter"/>
</dbReference>
<dbReference type="Gene3D" id="6.10.250.690">
    <property type="match status" value="1"/>
</dbReference>
<keyword evidence="7" id="KW-0804">Transcription</keyword>
<dbReference type="FunFam" id="3.40.50.2300:FF:000021">
    <property type="entry name" value="Two-component system response regulator KdpE"/>
    <property type="match status" value="1"/>
</dbReference>
<keyword evidence="3 8" id="KW-0597">Phosphoprotein</keyword>
<evidence type="ECO:0000256" key="9">
    <source>
        <dbReference type="PROSITE-ProRule" id="PRU01091"/>
    </source>
</evidence>
<gene>
    <name evidence="12" type="ORF">KDK95_12355</name>
</gene>
<dbReference type="EMBL" id="JAGSOH010000028">
    <property type="protein sequence ID" value="MBR7827101.1"/>
    <property type="molecule type" value="Genomic_DNA"/>
</dbReference>
<dbReference type="Pfam" id="PF00072">
    <property type="entry name" value="Response_reg"/>
    <property type="match status" value="1"/>
</dbReference>
<dbReference type="InterPro" id="IPR001867">
    <property type="entry name" value="OmpR/PhoB-type_DNA-bd"/>
</dbReference>
<evidence type="ECO:0000313" key="12">
    <source>
        <dbReference type="EMBL" id="MBR7827101.1"/>
    </source>
</evidence>
<feature type="modified residue" description="4-aspartylphosphate" evidence="8">
    <location>
        <position position="52"/>
    </location>
</feature>
<dbReference type="CDD" id="cd17620">
    <property type="entry name" value="REC_OmpR_KdpE-like"/>
    <property type="match status" value="1"/>
</dbReference>
<dbReference type="GO" id="GO:0045893">
    <property type="term" value="P:positive regulation of DNA-templated transcription"/>
    <property type="evidence" value="ECO:0007669"/>
    <property type="project" value="UniProtKB-ARBA"/>
</dbReference>
<dbReference type="GO" id="GO:0005829">
    <property type="term" value="C:cytosol"/>
    <property type="evidence" value="ECO:0007669"/>
    <property type="project" value="TreeGrafter"/>
</dbReference>
<evidence type="ECO:0000256" key="3">
    <source>
        <dbReference type="ARBA" id="ARBA00022553"/>
    </source>
</evidence>
<accession>A0A941E8T2</accession>
<dbReference type="Gene3D" id="3.40.50.2300">
    <property type="match status" value="1"/>
</dbReference>
<keyword evidence="2" id="KW-0963">Cytoplasm</keyword>
<evidence type="ECO:0000256" key="6">
    <source>
        <dbReference type="ARBA" id="ARBA00023125"/>
    </source>
</evidence>
<dbReference type="PROSITE" id="PS50110">
    <property type="entry name" value="RESPONSE_REGULATORY"/>
    <property type="match status" value="1"/>
</dbReference>
<evidence type="ECO:0000256" key="4">
    <source>
        <dbReference type="ARBA" id="ARBA00023012"/>
    </source>
</evidence>
<protein>
    <submittedName>
        <fullName evidence="12">Response regulator transcription factor</fullName>
    </submittedName>
</protein>
<evidence type="ECO:0000256" key="8">
    <source>
        <dbReference type="PROSITE-ProRule" id="PRU00169"/>
    </source>
</evidence>
<dbReference type="SMART" id="SM00862">
    <property type="entry name" value="Trans_reg_C"/>
    <property type="match status" value="1"/>
</dbReference>
<keyword evidence="6 9" id="KW-0238">DNA-binding</keyword>
<dbReference type="GO" id="GO:0042802">
    <property type="term" value="F:identical protein binding"/>
    <property type="evidence" value="ECO:0007669"/>
    <property type="project" value="UniProtKB-ARBA"/>
</dbReference>
<organism evidence="12 13">
    <name type="scientific">Actinospica acidithermotolerans</name>
    <dbReference type="NCBI Taxonomy" id="2828514"/>
    <lineage>
        <taxon>Bacteria</taxon>
        <taxon>Bacillati</taxon>
        <taxon>Actinomycetota</taxon>
        <taxon>Actinomycetes</taxon>
        <taxon>Catenulisporales</taxon>
        <taxon>Actinospicaceae</taxon>
        <taxon>Actinospica</taxon>
    </lineage>
</organism>
<dbReference type="InterPro" id="IPR011006">
    <property type="entry name" value="CheY-like_superfamily"/>
</dbReference>
<dbReference type="CDD" id="cd00383">
    <property type="entry name" value="trans_reg_C"/>
    <property type="match status" value="1"/>
</dbReference>
<name>A0A941E8T2_9ACTN</name>
<evidence type="ECO:0000313" key="13">
    <source>
        <dbReference type="Proteomes" id="UP000676325"/>
    </source>
</evidence>
<dbReference type="InterPro" id="IPR016032">
    <property type="entry name" value="Sig_transdc_resp-reg_C-effctor"/>
</dbReference>
<feature type="domain" description="Response regulatory" evidence="10">
    <location>
        <begin position="3"/>
        <end position="116"/>
    </location>
</feature>
<dbReference type="Pfam" id="PF00486">
    <property type="entry name" value="Trans_reg_C"/>
    <property type="match status" value="1"/>
</dbReference>
<dbReference type="InterPro" id="IPR039420">
    <property type="entry name" value="WalR-like"/>
</dbReference>
<sequence length="233" mass="25530">MMRVLVVDDEPQLLRALRINLSARRYEVVVAVDGASALEAAARHLPDLVVLDLGLPDMDGADVIAGLRGWTKVPILVLSGRADASDKVDALDAGADDYVTKPFSMEELMARLRALQRRVESEAGADEPVVQIGHFSVDLSAKTVTKSAAAPAGTPDAVHLTKTEWAVLEVLVRNPGRLVSGKQLLQQVWGPAYESETNYLRFYLAKLRQKLEPEPSHPRQLLTEPGMGYRFQP</sequence>
<evidence type="ECO:0000256" key="7">
    <source>
        <dbReference type="ARBA" id="ARBA00023163"/>
    </source>
</evidence>
<evidence type="ECO:0000256" key="2">
    <source>
        <dbReference type="ARBA" id="ARBA00022490"/>
    </source>
</evidence>
<feature type="domain" description="OmpR/PhoB-type" evidence="11">
    <location>
        <begin position="127"/>
        <end position="233"/>
    </location>
</feature>
<dbReference type="SUPFAM" id="SSF46894">
    <property type="entry name" value="C-terminal effector domain of the bipartite response regulators"/>
    <property type="match status" value="1"/>
</dbReference>
<evidence type="ECO:0000256" key="1">
    <source>
        <dbReference type="ARBA" id="ARBA00004496"/>
    </source>
</evidence>
<evidence type="ECO:0000259" key="11">
    <source>
        <dbReference type="PROSITE" id="PS51755"/>
    </source>
</evidence>
<dbReference type="GO" id="GO:0000987">
    <property type="term" value="F:cis-regulatory region sequence-specific DNA binding"/>
    <property type="evidence" value="ECO:0007669"/>
    <property type="project" value="UniProtKB-ARBA"/>
</dbReference>
<dbReference type="Gene3D" id="1.10.10.10">
    <property type="entry name" value="Winged helix-like DNA-binding domain superfamily/Winged helix DNA-binding domain"/>
    <property type="match status" value="1"/>
</dbReference>
<dbReference type="InterPro" id="IPR001789">
    <property type="entry name" value="Sig_transdc_resp-reg_receiver"/>
</dbReference>
<dbReference type="Proteomes" id="UP000676325">
    <property type="component" value="Unassembled WGS sequence"/>
</dbReference>
<reference evidence="12" key="1">
    <citation type="submission" date="2021-04" db="EMBL/GenBank/DDBJ databases">
        <title>Genome based classification of Actinospica acidithermotolerans sp. nov., an actinobacterium isolated from an Indonesian hot spring.</title>
        <authorList>
            <person name="Kusuma A.B."/>
            <person name="Putra K.E."/>
            <person name="Nafisah S."/>
            <person name="Loh J."/>
            <person name="Nouioui I."/>
            <person name="Goodfellow M."/>
        </authorList>
    </citation>
    <scope>NUCLEOTIDE SEQUENCE</scope>
    <source>
        <strain evidence="12">MGRD01-02</strain>
    </source>
</reference>
<evidence type="ECO:0000259" key="10">
    <source>
        <dbReference type="PROSITE" id="PS50110"/>
    </source>
</evidence>
<keyword evidence="13" id="KW-1185">Reference proteome</keyword>
<dbReference type="AlphaFoldDB" id="A0A941E8T2"/>
<keyword evidence="5" id="KW-0805">Transcription regulation</keyword>
<dbReference type="PROSITE" id="PS51755">
    <property type="entry name" value="OMPR_PHOB"/>
    <property type="match status" value="1"/>
</dbReference>